<keyword evidence="3" id="KW-1185">Reference proteome</keyword>
<organism evidence="2 3">
    <name type="scientific">Effrenium voratum</name>
    <dbReference type="NCBI Taxonomy" id="2562239"/>
    <lineage>
        <taxon>Eukaryota</taxon>
        <taxon>Sar</taxon>
        <taxon>Alveolata</taxon>
        <taxon>Dinophyceae</taxon>
        <taxon>Suessiales</taxon>
        <taxon>Symbiodiniaceae</taxon>
        <taxon>Effrenium</taxon>
    </lineage>
</organism>
<reference evidence="2" key="1">
    <citation type="submission" date="2023-08" db="EMBL/GenBank/DDBJ databases">
        <authorList>
            <person name="Chen Y."/>
            <person name="Shah S."/>
            <person name="Dougan E. K."/>
            <person name="Thang M."/>
            <person name="Chan C."/>
        </authorList>
    </citation>
    <scope>NUCLEOTIDE SEQUENCE</scope>
</reference>
<dbReference type="AlphaFoldDB" id="A0AA36MPT6"/>
<accession>A0AA36MPT6</accession>
<keyword evidence="1" id="KW-0812">Transmembrane</keyword>
<gene>
    <name evidence="2" type="ORF">EVOR1521_LOCUS7865</name>
</gene>
<dbReference type="EMBL" id="CAUJNA010000652">
    <property type="protein sequence ID" value="CAJ1379697.1"/>
    <property type="molecule type" value="Genomic_DNA"/>
</dbReference>
<sequence length="191" mass="20704">MVCRGTSGCAAGGAAGGAGGGAGDSLGCYEPCLQVGESTIQDADHWVYKGKGNGSYEQNMTFMGAGRGAYERGVMKSSACRPACLVAGCCLPVSLGLLAFFLMFLFYRPEVGQSEVGPDCVTDYHNRQHLWTMEHRSLCCRQVGRGCSPQDQVVHFPLPQPSHIYYVPEPVRSPSHSHVVYHNRPPNHFTY</sequence>
<dbReference type="Proteomes" id="UP001178507">
    <property type="component" value="Unassembled WGS sequence"/>
</dbReference>
<evidence type="ECO:0000313" key="2">
    <source>
        <dbReference type="EMBL" id="CAJ1379697.1"/>
    </source>
</evidence>
<protein>
    <submittedName>
        <fullName evidence="2">Uncharacterized protein</fullName>
    </submittedName>
</protein>
<name>A0AA36MPT6_9DINO</name>
<evidence type="ECO:0000313" key="3">
    <source>
        <dbReference type="Proteomes" id="UP001178507"/>
    </source>
</evidence>
<keyword evidence="1" id="KW-0472">Membrane</keyword>
<feature type="transmembrane region" description="Helical" evidence="1">
    <location>
        <begin position="83"/>
        <end position="107"/>
    </location>
</feature>
<evidence type="ECO:0000256" key="1">
    <source>
        <dbReference type="SAM" id="Phobius"/>
    </source>
</evidence>
<proteinExistence type="predicted"/>
<keyword evidence="1" id="KW-1133">Transmembrane helix</keyword>
<comment type="caution">
    <text evidence="2">The sequence shown here is derived from an EMBL/GenBank/DDBJ whole genome shotgun (WGS) entry which is preliminary data.</text>
</comment>